<dbReference type="EMBL" id="VSTH01000047">
    <property type="protein sequence ID" value="TYO65900.1"/>
    <property type="molecule type" value="Genomic_DNA"/>
</dbReference>
<protein>
    <submittedName>
        <fullName evidence="2">DUF1259 domain-containing protein</fullName>
    </submittedName>
</protein>
<dbReference type="InterPro" id="IPR011094">
    <property type="entry name" value="Uncharacterised_LppY/LpqO"/>
</dbReference>
<accession>A0A5S4YNF7</accession>
<dbReference type="Proteomes" id="UP000324797">
    <property type="component" value="Unassembled WGS sequence"/>
</dbReference>
<proteinExistence type="predicted"/>
<sequence>MKLKGVRSMRKTISALIGIGACFCATSASVQIVDWRAFTGLFVATAHAQDADWQKVDETLGRKAAVTGDVHRYGFPRTDLTVTLDGVTIKPALALGGWVAFKPAHGGVTAMGDLVLLESEINPVMLKMIASGLDITAVHNHLLGASPATFYMHVAGHGDPVKVATAIKDGLAESRTPLSAAAPAAPAPAVDLDTAQLDQIIGIKGQANGGVYQFNVPRRDPVTEEGMQLSPAGPLGVATGINFQPTGGGKAAITGDFVLTGDEVNPVIKALRSHGIGVTALHSHMLDEQPRLFFMHFWANDDAIKLANGLRAALDKTASTKS</sequence>
<dbReference type="Pfam" id="PF07485">
    <property type="entry name" value="DUF1529"/>
    <property type="match status" value="2"/>
</dbReference>
<organism evidence="2 3">
    <name type="scientific">Bradyrhizobium hipponense</name>
    <dbReference type="NCBI Taxonomy" id="2605638"/>
    <lineage>
        <taxon>Bacteria</taxon>
        <taxon>Pseudomonadati</taxon>
        <taxon>Pseudomonadota</taxon>
        <taxon>Alphaproteobacteria</taxon>
        <taxon>Hyphomicrobiales</taxon>
        <taxon>Nitrobacteraceae</taxon>
        <taxon>Bradyrhizobium</taxon>
    </lineage>
</organism>
<evidence type="ECO:0000256" key="1">
    <source>
        <dbReference type="SAM" id="SignalP"/>
    </source>
</evidence>
<keyword evidence="3" id="KW-1185">Reference proteome</keyword>
<comment type="caution">
    <text evidence="2">The sequence shown here is derived from an EMBL/GenBank/DDBJ whole genome shotgun (WGS) entry which is preliminary data.</text>
</comment>
<reference evidence="2 3" key="1">
    <citation type="submission" date="2019-08" db="EMBL/GenBank/DDBJ databases">
        <title>Bradyrhizobium hipponensis sp. nov., a rhizobium isolated from a Lupinus angustifolius root nodule in Tunisia.</title>
        <authorList>
            <person name="Off K."/>
            <person name="Rejili M."/>
            <person name="Mars M."/>
            <person name="Brachmann A."/>
            <person name="Marin M."/>
        </authorList>
    </citation>
    <scope>NUCLEOTIDE SEQUENCE [LARGE SCALE GENOMIC DNA]</scope>
    <source>
        <strain evidence="3">aSej3</strain>
    </source>
</reference>
<name>A0A5S4YNF7_9BRAD</name>
<gene>
    <name evidence="2" type="ORF">FXV83_14605</name>
</gene>
<dbReference type="AlphaFoldDB" id="A0A5S4YNF7"/>
<keyword evidence="1" id="KW-0732">Signal</keyword>
<evidence type="ECO:0000313" key="2">
    <source>
        <dbReference type="EMBL" id="TYO65900.1"/>
    </source>
</evidence>
<dbReference type="PROSITE" id="PS51257">
    <property type="entry name" value="PROKAR_LIPOPROTEIN"/>
    <property type="match status" value="1"/>
</dbReference>
<feature type="signal peptide" evidence="1">
    <location>
        <begin position="1"/>
        <end position="30"/>
    </location>
</feature>
<evidence type="ECO:0000313" key="3">
    <source>
        <dbReference type="Proteomes" id="UP000324797"/>
    </source>
</evidence>
<feature type="chain" id="PRO_5024389172" evidence="1">
    <location>
        <begin position="31"/>
        <end position="322"/>
    </location>
</feature>